<accession>A0ABT0V018</accession>
<proteinExistence type="predicted"/>
<protein>
    <submittedName>
        <fullName evidence="1">Uncharacterized protein</fullName>
    </submittedName>
</protein>
<organism evidence="1 2">
    <name type="scientific">Streptomyces albipurpureus</name>
    <dbReference type="NCBI Taxonomy" id="2897419"/>
    <lineage>
        <taxon>Bacteria</taxon>
        <taxon>Bacillati</taxon>
        <taxon>Actinomycetota</taxon>
        <taxon>Actinomycetes</taxon>
        <taxon>Kitasatosporales</taxon>
        <taxon>Streptomycetaceae</taxon>
        <taxon>Streptomyces</taxon>
    </lineage>
</organism>
<comment type="caution">
    <text evidence="1">The sequence shown here is derived from an EMBL/GenBank/DDBJ whole genome shotgun (WGS) entry which is preliminary data.</text>
</comment>
<sequence length="85" mass="8940">MVHDPDSQKGAAADATVSDFVGAKRPALAVQDREKAACQAVEQLISAAVASTGLTRGQDVLDSVLGITMTGRVELRDAPPRRRQP</sequence>
<evidence type="ECO:0000313" key="1">
    <source>
        <dbReference type="EMBL" id="MCM2394064.1"/>
    </source>
</evidence>
<dbReference type="Proteomes" id="UP001431429">
    <property type="component" value="Unassembled WGS sequence"/>
</dbReference>
<gene>
    <name evidence="1" type="ORF">NBG84_38325</name>
</gene>
<dbReference type="EMBL" id="JAMQAW010000099">
    <property type="protein sequence ID" value="MCM2394064.1"/>
    <property type="molecule type" value="Genomic_DNA"/>
</dbReference>
<name>A0ABT0V018_9ACTN</name>
<evidence type="ECO:0000313" key="2">
    <source>
        <dbReference type="Proteomes" id="UP001431429"/>
    </source>
</evidence>
<reference evidence="1" key="1">
    <citation type="submission" date="2022-06" db="EMBL/GenBank/DDBJ databases">
        <title>Genome public.</title>
        <authorList>
            <person name="Sun Q."/>
        </authorList>
    </citation>
    <scope>NUCLEOTIDE SEQUENCE</scope>
    <source>
        <strain evidence="1">CWNU-1</strain>
    </source>
</reference>
<dbReference type="RefSeq" id="WP_250924426.1">
    <property type="nucleotide sequence ID" value="NZ_JAMQAW010000099.1"/>
</dbReference>
<keyword evidence="2" id="KW-1185">Reference proteome</keyword>